<name>Q7RRE6_PLAYO</name>
<dbReference type="AlphaFoldDB" id="Q7RRE6"/>
<sequence length="55" mass="6651">MKYNLFMHFFLCVFFVCLHMDNMCSLLYIKVVECINKIVIDNLYSLFSKNLHIKI</sequence>
<keyword evidence="3" id="KW-1185">Reference proteome</keyword>
<dbReference type="Proteomes" id="UP000008553">
    <property type="component" value="Unassembled WGS sequence"/>
</dbReference>
<dbReference type="InParanoid" id="Q7RRE6"/>
<organism evidence="2 3">
    <name type="scientific">Plasmodium yoelii yoelii</name>
    <dbReference type="NCBI Taxonomy" id="73239"/>
    <lineage>
        <taxon>Eukaryota</taxon>
        <taxon>Sar</taxon>
        <taxon>Alveolata</taxon>
        <taxon>Apicomplexa</taxon>
        <taxon>Aconoidasida</taxon>
        <taxon>Haemosporida</taxon>
        <taxon>Plasmodiidae</taxon>
        <taxon>Plasmodium</taxon>
        <taxon>Plasmodium (Vinckeia)</taxon>
    </lineage>
</organism>
<gene>
    <name evidence="2" type="ORF">PY00785</name>
</gene>
<comment type="caution">
    <text evidence="2">The sequence shown here is derived from an EMBL/GenBank/DDBJ whole genome shotgun (WGS) entry which is preliminary data.</text>
</comment>
<accession>Q7RRE6</accession>
<proteinExistence type="predicted"/>
<evidence type="ECO:0000256" key="1">
    <source>
        <dbReference type="SAM" id="SignalP"/>
    </source>
</evidence>
<evidence type="ECO:0000313" key="3">
    <source>
        <dbReference type="Proteomes" id="UP000008553"/>
    </source>
</evidence>
<keyword evidence="1" id="KW-0732">Signal</keyword>
<dbReference type="PaxDb" id="73239-Q7RRE6"/>
<feature type="chain" id="PRO_5004292375" evidence="1">
    <location>
        <begin position="21"/>
        <end position="55"/>
    </location>
</feature>
<protein>
    <submittedName>
        <fullName evidence="2">Uncharacterized protein</fullName>
    </submittedName>
</protein>
<evidence type="ECO:0000313" key="2">
    <source>
        <dbReference type="EMBL" id="EAA18467.1"/>
    </source>
</evidence>
<reference evidence="2 3" key="1">
    <citation type="journal article" date="2002" name="Nature">
        <title>Genome sequence and comparative analysis of the model rodent malaria parasite Plasmodium yoelii yoelii.</title>
        <authorList>
            <person name="Carlton J.M."/>
            <person name="Angiuoli S.V."/>
            <person name="Suh B.B."/>
            <person name="Kooij T.W."/>
            <person name="Pertea M."/>
            <person name="Silva J.C."/>
            <person name="Ermolaeva M.D."/>
            <person name="Allen J.E."/>
            <person name="Selengut J.D."/>
            <person name="Koo H.L."/>
            <person name="Peterson J.D."/>
            <person name="Pop M."/>
            <person name="Kosack D.S."/>
            <person name="Shumway M.F."/>
            <person name="Bidwell S.L."/>
            <person name="Shallom S.J."/>
            <person name="van Aken S.E."/>
            <person name="Riedmuller S.B."/>
            <person name="Feldblyum T.V."/>
            <person name="Cho J.K."/>
            <person name="Quackenbush J."/>
            <person name="Sedegah M."/>
            <person name="Shoaibi A."/>
            <person name="Cummings L.M."/>
            <person name="Florens L."/>
            <person name="Yates J.R."/>
            <person name="Raine J.D."/>
            <person name="Sinden R.E."/>
            <person name="Harris M.A."/>
            <person name="Cunningham D.A."/>
            <person name="Preiser P.R."/>
            <person name="Bergman L.W."/>
            <person name="Vaidya A.B."/>
            <person name="van Lin L.H."/>
            <person name="Janse C.J."/>
            <person name="Waters A.P."/>
            <person name="Smith H.O."/>
            <person name="White O.R."/>
            <person name="Salzberg S.L."/>
            <person name="Venter J.C."/>
            <person name="Fraser C.M."/>
            <person name="Hoffman S.L."/>
            <person name="Gardner M.J."/>
            <person name="Carucci D.J."/>
        </authorList>
    </citation>
    <scope>NUCLEOTIDE SEQUENCE [LARGE SCALE GENOMIC DNA]</scope>
    <source>
        <strain evidence="2 3">17XNL</strain>
    </source>
</reference>
<feature type="signal peptide" evidence="1">
    <location>
        <begin position="1"/>
        <end position="20"/>
    </location>
</feature>
<dbReference type="EMBL" id="AABL01000210">
    <property type="protein sequence ID" value="EAA18467.1"/>
    <property type="molecule type" value="Genomic_DNA"/>
</dbReference>